<accession>A0A5B7ECA8</accession>
<dbReference type="AlphaFoldDB" id="A0A5B7ECA8"/>
<dbReference type="EMBL" id="VSRR010002254">
    <property type="protein sequence ID" value="MPC30434.1"/>
    <property type="molecule type" value="Genomic_DNA"/>
</dbReference>
<evidence type="ECO:0000313" key="3">
    <source>
        <dbReference type="Proteomes" id="UP000324222"/>
    </source>
</evidence>
<evidence type="ECO:0000256" key="1">
    <source>
        <dbReference type="SAM" id="MobiDB-lite"/>
    </source>
</evidence>
<gene>
    <name evidence="2" type="ORF">E2C01_023698</name>
</gene>
<dbReference type="Proteomes" id="UP000324222">
    <property type="component" value="Unassembled WGS sequence"/>
</dbReference>
<evidence type="ECO:0000313" key="2">
    <source>
        <dbReference type="EMBL" id="MPC30434.1"/>
    </source>
</evidence>
<organism evidence="2 3">
    <name type="scientific">Portunus trituberculatus</name>
    <name type="common">Swimming crab</name>
    <name type="synonym">Neptunus trituberculatus</name>
    <dbReference type="NCBI Taxonomy" id="210409"/>
    <lineage>
        <taxon>Eukaryota</taxon>
        <taxon>Metazoa</taxon>
        <taxon>Ecdysozoa</taxon>
        <taxon>Arthropoda</taxon>
        <taxon>Crustacea</taxon>
        <taxon>Multicrustacea</taxon>
        <taxon>Malacostraca</taxon>
        <taxon>Eumalacostraca</taxon>
        <taxon>Eucarida</taxon>
        <taxon>Decapoda</taxon>
        <taxon>Pleocyemata</taxon>
        <taxon>Brachyura</taxon>
        <taxon>Eubrachyura</taxon>
        <taxon>Portunoidea</taxon>
        <taxon>Portunidae</taxon>
        <taxon>Portuninae</taxon>
        <taxon>Portunus</taxon>
    </lineage>
</organism>
<protein>
    <submittedName>
        <fullName evidence="2">Uncharacterized protein</fullName>
    </submittedName>
</protein>
<reference evidence="2 3" key="1">
    <citation type="submission" date="2019-05" db="EMBL/GenBank/DDBJ databases">
        <title>Another draft genome of Portunus trituberculatus and its Hox gene families provides insights of decapod evolution.</title>
        <authorList>
            <person name="Jeong J.-H."/>
            <person name="Song I."/>
            <person name="Kim S."/>
            <person name="Choi T."/>
            <person name="Kim D."/>
            <person name="Ryu S."/>
            <person name="Kim W."/>
        </authorList>
    </citation>
    <scope>NUCLEOTIDE SEQUENCE [LARGE SCALE GENOMIC DNA]</scope>
    <source>
        <tissue evidence="2">Muscle</tissue>
    </source>
</reference>
<comment type="caution">
    <text evidence="2">The sequence shown here is derived from an EMBL/GenBank/DDBJ whole genome shotgun (WGS) entry which is preliminary data.</text>
</comment>
<feature type="region of interest" description="Disordered" evidence="1">
    <location>
        <begin position="1"/>
        <end position="43"/>
    </location>
</feature>
<keyword evidence="3" id="KW-1185">Reference proteome</keyword>
<sequence>MLGCRRTDARRDSEEAETGELKRREEGEGIRREGLREGRPRRDSFPGPCEIHFTYIFLIAIFKTRRPTSTHSLLCSLFLPSNRSHFSSVSLGSPPPTLQQYQGRGRTGMRAHFGTLCLFIALLACGGEQAE</sequence>
<proteinExistence type="predicted"/>
<name>A0A5B7ECA8_PORTR</name>